<evidence type="ECO:0000259" key="2">
    <source>
        <dbReference type="Pfam" id="PF02517"/>
    </source>
</evidence>
<name>A0ABW0S3W5_9BURK</name>
<evidence type="ECO:0000313" key="4">
    <source>
        <dbReference type="Proteomes" id="UP001596086"/>
    </source>
</evidence>
<protein>
    <submittedName>
        <fullName evidence="3">CPBP family intramembrane glutamic endopeptidase</fullName>
        <ecNumber evidence="3">3.4.-.-</ecNumber>
    </submittedName>
</protein>
<comment type="caution">
    <text evidence="3">The sequence shown here is derived from an EMBL/GenBank/DDBJ whole genome shotgun (WGS) entry which is preliminary data.</text>
</comment>
<feature type="transmembrane region" description="Helical" evidence="1">
    <location>
        <begin position="22"/>
        <end position="42"/>
    </location>
</feature>
<feature type="transmembrane region" description="Helical" evidence="1">
    <location>
        <begin position="62"/>
        <end position="81"/>
    </location>
</feature>
<dbReference type="EMBL" id="JBHSMZ010000024">
    <property type="protein sequence ID" value="MFC5551644.1"/>
    <property type="molecule type" value="Genomic_DNA"/>
</dbReference>
<keyword evidence="1" id="KW-1133">Transmembrane helix</keyword>
<dbReference type="GO" id="GO:0016787">
    <property type="term" value="F:hydrolase activity"/>
    <property type="evidence" value="ECO:0007669"/>
    <property type="project" value="UniProtKB-KW"/>
</dbReference>
<feature type="domain" description="CAAX prenyl protease 2/Lysostaphin resistance protein A-like" evidence="2">
    <location>
        <begin position="106"/>
        <end position="189"/>
    </location>
</feature>
<proteinExistence type="predicted"/>
<dbReference type="RefSeq" id="WP_379776050.1">
    <property type="nucleotide sequence ID" value="NZ_JBHSMZ010000024.1"/>
</dbReference>
<feature type="transmembrane region" description="Helical" evidence="1">
    <location>
        <begin position="126"/>
        <end position="145"/>
    </location>
</feature>
<feature type="transmembrane region" description="Helical" evidence="1">
    <location>
        <begin position="178"/>
        <end position="199"/>
    </location>
</feature>
<gene>
    <name evidence="3" type="ORF">ACFPO9_24260</name>
</gene>
<keyword evidence="3" id="KW-0378">Hydrolase</keyword>
<sequence length="203" mass="21952">MNQTPHIETPPPQTGARAPIRLGSQVLTCLVFCLIAAPIIWFTRPEPLTIFSRPAGPLTQLLVGQVLALIAALVSWLLFKLTASSASSARTVESYARLDLRGLNPLWISIAAAIGEEVLFRAALQPLLGVWIVSLLFLLTHVPVYRFRKLDGAAIAQAASVFAGSVVLGFVFEYVGLIASILVHAWIDIVGLLIVRHAIQTRA</sequence>
<keyword evidence="1" id="KW-0472">Membrane</keyword>
<organism evidence="3 4">
    <name type="scientific">Massilia aerilata</name>
    <dbReference type="NCBI Taxonomy" id="453817"/>
    <lineage>
        <taxon>Bacteria</taxon>
        <taxon>Pseudomonadati</taxon>
        <taxon>Pseudomonadota</taxon>
        <taxon>Betaproteobacteria</taxon>
        <taxon>Burkholderiales</taxon>
        <taxon>Oxalobacteraceae</taxon>
        <taxon>Telluria group</taxon>
        <taxon>Massilia</taxon>
    </lineage>
</organism>
<feature type="transmembrane region" description="Helical" evidence="1">
    <location>
        <begin position="102"/>
        <end position="120"/>
    </location>
</feature>
<evidence type="ECO:0000256" key="1">
    <source>
        <dbReference type="SAM" id="Phobius"/>
    </source>
</evidence>
<evidence type="ECO:0000313" key="3">
    <source>
        <dbReference type="EMBL" id="MFC5551644.1"/>
    </source>
</evidence>
<dbReference type="Proteomes" id="UP001596086">
    <property type="component" value="Unassembled WGS sequence"/>
</dbReference>
<keyword evidence="1" id="KW-0812">Transmembrane</keyword>
<dbReference type="Pfam" id="PF02517">
    <property type="entry name" value="Rce1-like"/>
    <property type="match status" value="1"/>
</dbReference>
<dbReference type="EC" id="3.4.-.-" evidence="3"/>
<feature type="transmembrane region" description="Helical" evidence="1">
    <location>
        <begin position="152"/>
        <end position="172"/>
    </location>
</feature>
<keyword evidence="4" id="KW-1185">Reference proteome</keyword>
<accession>A0ABW0S3W5</accession>
<reference evidence="4" key="1">
    <citation type="journal article" date="2019" name="Int. J. Syst. Evol. Microbiol.">
        <title>The Global Catalogue of Microorganisms (GCM) 10K type strain sequencing project: providing services to taxonomists for standard genome sequencing and annotation.</title>
        <authorList>
            <consortium name="The Broad Institute Genomics Platform"/>
            <consortium name="The Broad Institute Genome Sequencing Center for Infectious Disease"/>
            <person name="Wu L."/>
            <person name="Ma J."/>
        </authorList>
    </citation>
    <scope>NUCLEOTIDE SEQUENCE [LARGE SCALE GENOMIC DNA]</scope>
    <source>
        <strain evidence="4">CGMCC 4.5798</strain>
    </source>
</reference>
<dbReference type="InterPro" id="IPR003675">
    <property type="entry name" value="Rce1/LyrA-like_dom"/>
</dbReference>